<reference evidence="1 2" key="1">
    <citation type="submission" date="2016-05" db="EMBL/GenBank/DDBJ databases">
        <authorList>
            <consortium name="Pathogen Informatics"/>
        </authorList>
    </citation>
    <scope>NUCLEOTIDE SEQUENCE [LARGE SCALE GENOMIC DNA]</scope>
    <source>
        <strain evidence="1 2">2880STDY5682802</strain>
    </source>
</reference>
<dbReference type="EMBL" id="FLAC01000036">
    <property type="protein sequence ID" value="SAQ12809.1"/>
    <property type="molecule type" value="Genomic_DNA"/>
</dbReference>
<accession>A0A8G2A269</accession>
<name>A0A8G2A269_RAOPL</name>
<dbReference type="Proteomes" id="UP000078124">
    <property type="component" value="Unassembled WGS sequence"/>
</dbReference>
<comment type="caution">
    <text evidence="1">The sequence shown here is derived from an EMBL/GenBank/DDBJ whole genome shotgun (WGS) entry which is preliminary data.</text>
</comment>
<dbReference type="AlphaFoldDB" id="A0A8G2A269"/>
<dbReference type="RefSeq" id="WP_064386219.1">
    <property type="nucleotide sequence ID" value="NZ_FLAC01000036.1"/>
</dbReference>
<sequence>MGTRIIAVGADWSGKGKPNIFPFVSLSDADFAYDFRPRTTKYNDLTKKTTINLMRGTLSSGNASISFNTDNSVGLVSADGQGLTIDNLGAAFISSIPKSLALDGSVKLTAYVVGGYSGLAFPAGSQYPGSPGQTPQICNLFDYGNRVLKDRGFTIESDGYASNSSAQFGGRVNSYNPSVGSQLVGTTRTAKCAIFLTFDGTNFTVYNATTGFTETKTVTELGITAALPVSAGIAPGIGIGATGTASNAALSPTIYQIAQWSRVLSKTEMDEQYSKTRAAFSGIGI</sequence>
<evidence type="ECO:0000313" key="1">
    <source>
        <dbReference type="EMBL" id="SAQ12809.1"/>
    </source>
</evidence>
<evidence type="ECO:0000313" key="2">
    <source>
        <dbReference type="Proteomes" id="UP000078124"/>
    </source>
</evidence>
<proteinExistence type="predicted"/>
<organism evidence="1 2">
    <name type="scientific">Raoultella planticola</name>
    <name type="common">Klebsiella planticola</name>
    <dbReference type="NCBI Taxonomy" id="575"/>
    <lineage>
        <taxon>Bacteria</taxon>
        <taxon>Pseudomonadati</taxon>
        <taxon>Pseudomonadota</taxon>
        <taxon>Gammaproteobacteria</taxon>
        <taxon>Enterobacterales</taxon>
        <taxon>Enterobacteriaceae</taxon>
        <taxon>Klebsiella/Raoultella group</taxon>
        <taxon>Raoultella</taxon>
    </lineage>
</organism>
<gene>
    <name evidence="1" type="ORF">SAMEA2273876_05287</name>
</gene>
<protein>
    <submittedName>
        <fullName evidence="1">Uncharacterized protein</fullName>
    </submittedName>
</protein>